<evidence type="ECO:0000313" key="10">
    <source>
        <dbReference type="EMBL" id="SMC59314.1"/>
    </source>
</evidence>
<dbReference type="GO" id="GO:0004640">
    <property type="term" value="F:phosphoribosylanthranilate isomerase activity"/>
    <property type="evidence" value="ECO:0007669"/>
    <property type="project" value="TreeGrafter"/>
</dbReference>
<dbReference type="NCBIfam" id="NF001377">
    <property type="entry name" value="PRK00278.2-4"/>
    <property type="match status" value="1"/>
</dbReference>
<dbReference type="InterPro" id="IPR045186">
    <property type="entry name" value="Indole-3-glycerol_P_synth"/>
</dbReference>
<dbReference type="InterPro" id="IPR001468">
    <property type="entry name" value="Indole-3-GlycerolPSynthase_CS"/>
</dbReference>
<dbReference type="PANTHER" id="PTHR22854">
    <property type="entry name" value="TRYPTOPHAN BIOSYNTHESIS PROTEIN"/>
    <property type="match status" value="1"/>
</dbReference>
<dbReference type="NCBIfam" id="NF001373">
    <property type="entry name" value="PRK00278.1-6"/>
    <property type="match status" value="1"/>
</dbReference>
<dbReference type="EMBL" id="FWXJ01000008">
    <property type="protein sequence ID" value="SMC59314.1"/>
    <property type="molecule type" value="Genomic_DNA"/>
</dbReference>
<evidence type="ECO:0000256" key="1">
    <source>
        <dbReference type="ARBA" id="ARBA00001633"/>
    </source>
</evidence>
<dbReference type="InterPro" id="IPR013798">
    <property type="entry name" value="Indole-3-glycerol_P_synth_dom"/>
</dbReference>
<evidence type="ECO:0000259" key="9">
    <source>
        <dbReference type="Pfam" id="PF00218"/>
    </source>
</evidence>
<dbReference type="InterPro" id="IPR011060">
    <property type="entry name" value="RibuloseP-bd_barrel"/>
</dbReference>
<dbReference type="Proteomes" id="UP000192708">
    <property type="component" value="Unassembled WGS sequence"/>
</dbReference>
<gene>
    <name evidence="8" type="primary">trpC</name>
    <name evidence="10" type="ORF">SAMN06296008_108119</name>
</gene>
<comment type="catalytic activity">
    <reaction evidence="1 8">
        <text>1-(2-carboxyphenylamino)-1-deoxy-D-ribulose 5-phosphate + H(+) = (1S,2R)-1-C-(indol-3-yl)glycerol 3-phosphate + CO2 + H2O</text>
        <dbReference type="Rhea" id="RHEA:23476"/>
        <dbReference type="ChEBI" id="CHEBI:15377"/>
        <dbReference type="ChEBI" id="CHEBI:15378"/>
        <dbReference type="ChEBI" id="CHEBI:16526"/>
        <dbReference type="ChEBI" id="CHEBI:58613"/>
        <dbReference type="ChEBI" id="CHEBI:58866"/>
        <dbReference type="EC" id="4.1.1.48"/>
    </reaction>
</comment>
<dbReference type="PANTHER" id="PTHR22854:SF2">
    <property type="entry name" value="INDOLE-3-GLYCEROL-PHOSPHATE SYNTHASE"/>
    <property type="match status" value="1"/>
</dbReference>
<evidence type="ECO:0000256" key="4">
    <source>
        <dbReference type="ARBA" id="ARBA00022793"/>
    </source>
</evidence>
<comment type="pathway">
    <text evidence="2 8">Amino-acid biosynthesis; L-tryptophan biosynthesis; L-tryptophan from chorismate: step 4/5.</text>
</comment>
<dbReference type="AlphaFoldDB" id="A0A1W2AFA3"/>
<evidence type="ECO:0000256" key="2">
    <source>
        <dbReference type="ARBA" id="ARBA00004696"/>
    </source>
</evidence>
<keyword evidence="3 8" id="KW-0028">Amino-acid biosynthesis</keyword>
<name>A0A1W2AFA3_9BURK</name>
<keyword evidence="4 8" id="KW-0210">Decarboxylase</keyword>
<evidence type="ECO:0000256" key="6">
    <source>
        <dbReference type="ARBA" id="ARBA00023141"/>
    </source>
</evidence>
<dbReference type="GO" id="GO:0000162">
    <property type="term" value="P:L-tryptophan biosynthetic process"/>
    <property type="evidence" value="ECO:0007669"/>
    <property type="project" value="UniProtKB-UniRule"/>
</dbReference>
<evidence type="ECO:0000313" key="11">
    <source>
        <dbReference type="Proteomes" id="UP000192708"/>
    </source>
</evidence>
<dbReference type="RefSeq" id="WP_084283765.1">
    <property type="nucleotide sequence ID" value="NZ_FWXJ01000008.1"/>
</dbReference>
<dbReference type="SUPFAM" id="SSF51366">
    <property type="entry name" value="Ribulose-phoshate binding barrel"/>
    <property type="match status" value="1"/>
</dbReference>
<accession>A0A1W2AFA3</accession>
<dbReference type="Pfam" id="PF00218">
    <property type="entry name" value="IGPS"/>
    <property type="match status" value="1"/>
</dbReference>
<protein>
    <recommendedName>
        <fullName evidence="8">Indole-3-glycerol phosphate synthase</fullName>
        <shortName evidence="8">IGPS</shortName>
        <ecNumber evidence="8">4.1.1.48</ecNumber>
    </recommendedName>
</protein>
<dbReference type="GO" id="GO:0004425">
    <property type="term" value="F:indole-3-glycerol-phosphate synthase activity"/>
    <property type="evidence" value="ECO:0007669"/>
    <property type="project" value="UniProtKB-UniRule"/>
</dbReference>
<dbReference type="UniPathway" id="UPA00035">
    <property type="reaction ID" value="UER00043"/>
</dbReference>
<keyword evidence="5 8" id="KW-0822">Tryptophan biosynthesis</keyword>
<comment type="similarity">
    <text evidence="8">Belongs to the TrpC family.</text>
</comment>
<dbReference type="Gene3D" id="3.20.20.70">
    <property type="entry name" value="Aldolase class I"/>
    <property type="match status" value="1"/>
</dbReference>
<dbReference type="EC" id="4.1.1.48" evidence="8"/>
<dbReference type="HAMAP" id="MF_00134_B">
    <property type="entry name" value="IGPS_B"/>
    <property type="match status" value="1"/>
</dbReference>
<keyword evidence="6 8" id="KW-0057">Aromatic amino acid biosynthesis</keyword>
<keyword evidence="7 8" id="KW-0456">Lyase</keyword>
<organism evidence="10 11">
    <name type="scientific">Polynucleobacter kasalickyi</name>
    <dbReference type="NCBI Taxonomy" id="1938817"/>
    <lineage>
        <taxon>Bacteria</taxon>
        <taxon>Pseudomonadati</taxon>
        <taxon>Pseudomonadota</taxon>
        <taxon>Betaproteobacteria</taxon>
        <taxon>Burkholderiales</taxon>
        <taxon>Burkholderiaceae</taxon>
        <taxon>Polynucleobacter</taxon>
    </lineage>
</organism>
<sequence>MSDILHRILATKKEEVQLAKASVSQSTLEELAQASLTDANLKTRGFIHAIEQKIALGQAGVIAEIKQASPSRGILRNPFYPNLIAQSYAEHGAACLSVLTDEQYFKGCTAFLKEARNACHLPVIRKDFMVDPYQIYEARAMGADAILLIVSALSDQQLQEFESLAMQLHMDVLVEVHGAEELQRALLLKSPLLGINNRDLKTFEVSLQNTIDLLSDIPKEKRIVTESGILAKKDVDFMREHQVHAFLVGEAFMRAENPGQALEALFF</sequence>
<dbReference type="PROSITE" id="PS00614">
    <property type="entry name" value="IGPS"/>
    <property type="match status" value="1"/>
</dbReference>
<evidence type="ECO:0000256" key="7">
    <source>
        <dbReference type="ARBA" id="ARBA00023239"/>
    </source>
</evidence>
<dbReference type="InterPro" id="IPR013785">
    <property type="entry name" value="Aldolase_TIM"/>
</dbReference>
<evidence type="ECO:0000256" key="8">
    <source>
        <dbReference type="HAMAP-Rule" id="MF_00134"/>
    </source>
</evidence>
<feature type="domain" description="Indole-3-glycerol phosphate synthase" evidence="9">
    <location>
        <begin position="5"/>
        <end position="265"/>
    </location>
</feature>
<dbReference type="OrthoDB" id="9804217at2"/>
<evidence type="ECO:0000256" key="3">
    <source>
        <dbReference type="ARBA" id="ARBA00022605"/>
    </source>
</evidence>
<evidence type="ECO:0000256" key="5">
    <source>
        <dbReference type="ARBA" id="ARBA00022822"/>
    </source>
</evidence>
<proteinExistence type="inferred from homology"/>
<dbReference type="CDD" id="cd00331">
    <property type="entry name" value="IGPS"/>
    <property type="match status" value="1"/>
</dbReference>
<reference evidence="10 11" key="1">
    <citation type="submission" date="2017-04" db="EMBL/GenBank/DDBJ databases">
        <authorList>
            <person name="Afonso C.L."/>
            <person name="Miller P.J."/>
            <person name="Scott M.A."/>
            <person name="Spackman E."/>
            <person name="Goraichik I."/>
            <person name="Dimitrov K.M."/>
            <person name="Suarez D.L."/>
            <person name="Swayne D.E."/>
        </authorList>
    </citation>
    <scope>NUCLEOTIDE SEQUENCE [LARGE SCALE GENOMIC DNA]</scope>
    <source>
        <strain evidence="10 11">VK13</strain>
    </source>
</reference>
<dbReference type="FunFam" id="3.20.20.70:FF:000024">
    <property type="entry name" value="Indole-3-glycerol phosphate synthase"/>
    <property type="match status" value="1"/>
</dbReference>
<dbReference type="STRING" id="1938817.SAMN06296008_108119"/>
<keyword evidence="11" id="KW-1185">Reference proteome</keyword>